<dbReference type="Gene3D" id="2.70.70.10">
    <property type="entry name" value="Glucose Permease (Domain IIA)"/>
    <property type="match status" value="1"/>
</dbReference>
<evidence type="ECO:0000256" key="1">
    <source>
        <dbReference type="ARBA" id="ARBA00004651"/>
    </source>
</evidence>
<evidence type="ECO:0000256" key="5">
    <source>
        <dbReference type="ARBA" id="ARBA00022679"/>
    </source>
</evidence>
<evidence type="ECO:0000256" key="12">
    <source>
        <dbReference type="SAM" id="Phobius"/>
    </source>
</evidence>
<feature type="transmembrane region" description="Helical" evidence="12">
    <location>
        <begin position="347"/>
        <end position="367"/>
    </location>
</feature>
<feature type="domain" description="PTS EIIA type-1" evidence="13">
    <location>
        <begin position="477"/>
        <end position="581"/>
    </location>
</feature>
<feature type="transmembrane region" description="Helical" evidence="12">
    <location>
        <begin position="280"/>
        <end position="303"/>
    </location>
</feature>
<dbReference type="InterPro" id="IPR050558">
    <property type="entry name" value="PTS_Sugar-Specific_Components"/>
</dbReference>
<dbReference type="GO" id="GO:0009401">
    <property type="term" value="P:phosphoenolpyruvate-dependent sugar phosphotransferase system"/>
    <property type="evidence" value="ECO:0007669"/>
    <property type="project" value="UniProtKB-KW"/>
</dbReference>
<dbReference type="PROSITE" id="PS51103">
    <property type="entry name" value="PTS_EIIC_TYPE_1"/>
    <property type="match status" value="1"/>
</dbReference>
<keyword evidence="6" id="KW-0598">Phosphotransferase system</keyword>
<sequence length="607" mass="66505">MKYKEFCEQIIELVGGKNNIEAVVHCMTRLRFTLKDRNKAKTEDIKALKDVIDVVSNEVAYQIIIGTQVAQIHEELLQLLGMETSVEKKVKKNPVKAVLDVLSECMNPILEPMMAAGIIAGLLSIVSLTGLISPESSTYFIYDTLRQAVFYFLPVYMAMAFAKRLHASPYLAVTIAVTLLSVGINGVEGLNVFGINLPTITYSNSFFPILLGVWFMGYVTKALEKLMPQALQYFFNPVLTLVICLPITLALFGPIGTWLSDLLNLVFQFLMNTFGNWSAVMLYAACQPFLIMMGAGNFIIPIYMNFYATQGYDPIFTLAWIVSDIAVCGAVLGYFFKAKDAKQKQLFGTTAFSAFMGITEPAVYGVFVKYRRPFVAVMIGGGLGGLFGGLMGVKSYAPVTLFGITSFIGNNEYMNFYCAVGAVIIGFIGAFIAAYLLGIPQEEHVQEEPKRMNSTFTKTEIGVPVKGRAVALAQVNDKAFSTGALGKGIAIQPEENIIHSPVEGEVVSLFPTNHAIGIKTSYGIEVLIHIGIDTVELEGKYFEGMVKQGDHVKVGEPLIKADFEAITKEGYDTTVIMVITNTADYLDVLPSTETIFTGKENCLTVIV</sequence>
<keyword evidence="5" id="KW-0808">Transferase</keyword>
<evidence type="ECO:0000256" key="2">
    <source>
        <dbReference type="ARBA" id="ARBA00022448"/>
    </source>
</evidence>
<reference evidence="16 17" key="1">
    <citation type="submission" date="2020-08" db="EMBL/GenBank/DDBJ databases">
        <authorList>
            <person name="Liu C."/>
            <person name="Sun Q."/>
        </authorList>
    </citation>
    <scope>NUCLEOTIDE SEQUENCE [LARGE SCALE GENOMIC DNA]</scope>
    <source>
        <strain evidence="16 17">NSJ-61</strain>
    </source>
</reference>
<dbReference type="Proteomes" id="UP000515856">
    <property type="component" value="Chromosome"/>
</dbReference>
<feature type="domain" description="PTS EIIC type-1" evidence="15">
    <location>
        <begin position="113"/>
        <end position="453"/>
    </location>
</feature>
<dbReference type="SUPFAM" id="SSF55604">
    <property type="entry name" value="Glucose permease domain IIB"/>
    <property type="match status" value="1"/>
</dbReference>
<gene>
    <name evidence="16" type="ORF">H9Q80_04750</name>
</gene>
<evidence type="ECO:0000256" key="4">
    <source>
        <dbReference type="ARBA" id="ARBA00022597"/>
    </source>
</evidence>
<dbReference type="PROSITE" id="PS00371">
    <property type="entry name" value="PTS_EIIA_TYPE_1_HIS"/>
    <property type="match status" value="1"/>
</dbReference>
<keyword evidence="3" id="KW-1003">Cell membrane</keyword>
<keyword evidence="7 12" id="KW-0812">Transmembrane</keyword>
<dbReference type="GO" id="GO:0015771">
    <property type="term" value="P:trehalose transport"/>
    <property type="evidence" value="ECO:0007669"/>
    <property type="project" value="TreeGrafter"/>
</dbReference>
<feature type="transmembrane region" description="Helical" evidence="12">
    <location>
        <begin position="113"/>
        <end position="132"/>
    </location>
</feature>
<dbReference type="InterPro" id="IPR018113">
    <property type="entry name" value="PTrfase_EIIB_Cys"/>
</dbReference>
<keyword evidence="17" id="KW-1185">Reference proteome</keyword>
<dbReference type="PANTHER" id="PTHR30175">
    <property type="entry name" value="PHOSPHOTRANSFERASE SYSTEM TRANSPORT PROTEIN"/>
    <property type="match status" value="1"/>
</dbReference>
<dbReference type="PROSITE" id="PS51093">
    <property type="entry name" value="PTS_EIIA_TYPE_1"/>
    <property type="match status" value="1"/>
</dbReference>
<dbReference type="SUPFAM" id="SSF51261">
    <property type="entry name" value="Duplicated hybrid motif"/>
    <property type="match status" value="1"/>
</dbReference>
<dbReference type="InterPro" id="IPR003352">
    <property type="entry name" value="PTS_EIIC"/>
</dbReference>
<comment type="subcellular location">
    <subcellularLocation>
        <location evidence="1">Cell membrane</location>
        <topology evidence="1">Multi-pass membrane protein</topology>
    </subcellularLocation>
</comment>
<dbReference type="InterPro" id="IPR001127">
    <property type="entry name" value="PTS_EIIA_1_perm"/>
</dbReference>
<dbReference type="Pfam" id="PF00367">
    <property type="entry name" value="PTS_EIIB"/>
    <property type="match status" value="1"/>
</dbReference>
<evidence type="ECO:0000256" key="3">
    <source>
        <dbReference type="ARBA" id="ARBA00022475"/>
    </source>
</evidence>
<evidence type="ECO:0000256" key="11">
    <source>
        <dbReference type="PROSITE-ProRule" id="PRU00421"/>
    </source>
</evidence>
<dbReference type="InterPro" id="IPR013013">
    <property type="entry name" value="PTS_EIIC_1"/>
</dbReference>
<name>A0A7G9GR32_9FIRM</name>
<dbReference type="FunFam" id="2.70.70.10:FF:000001">
    <property type="entry name" value="PTS system glucose-specific IIA component"/>
    <property type="match status" value="1"/>
</dbReference>
<dbReference type="CDD" id="cd00212">
    <property type="entry name" value="PTS_IIB_glc"/>
    <property type="match status" value="1"/>
</dbReference>
<evidence type="ECO:0000259" key="14">
    <source>
        <dbReference type="PROSITE" id="PS51098"/>
    </source>
</evidence>
<dbReference type="FunFam" id="3.30.1360.60:FF:000001">
    <property type="entry name" value="PTS system glucose-specific IIBC component PtsG"/>
    <property type="match status" value="1"/>
</dbReference>
<dbReference type="GO" id="GO:0090589">
    <property type="term" value="F:protein-phosphocysteine-trehalose phosphotransferase system transporter activity"/>
    <property type="evidence" value="ECO:0007669"/>
    <property type="project" value="TreeGrafter"/>
</dbReference>
<feature type="transmembrane region" description="Helical" evidence="12">
    <location>
        <begin position="199"/>
        <end position="217"/>
    </location>
</feature>
<dbReference type="GO" id="GO:0005886">
    <property type="term" value="C:plasma membrane"/>
    <property type="evidence" value="ECO:0007669"/>
    <property type="project" value="UniProtKB-SubCell"/>
</dbReference>
<feature type="active site" description="Phosphocysteine intermediate; for EIIB activity" evidence="11">
    <location>
        <position position="26"/>
    </location>
</feature>
<accession>A0A7G9GR32</accession>
<feature type="transmembrane region" description="Helical" evidence="12">
    <location>
        <begin position="238"/>
        <end position="260"/>
    </location>
</feature>
<dbReference type="KEGG" id="ehn:H9Q80_04750"/>
<dbReference type="InterPro" id="IPR001996">
    <property type="entry name" value="PTS_IIB_1"/>
</dbReference>
<organism evidence="16 17">
    <name type="scientific">[Eubacterium] hominis</name>
    <dbReference type="NCBI Taxonomy" id="2764325"/>
    <lineage>
        <taxon>Bacteria</taxon>
        <taxon>Bacillati</taxon>
        <taxon>Bacillota</taxon>
        <taxon>Erysipelotrichia</taxon>
        <taxon>Erysipelotrichales</taxon>
        <taxon>Erysipelotrichaceae</taxon>
        <taxon>Amedibacillus</taxon>
    </lineage>
</organism>
<dbReference type="Pfam" id="PF02378">
    <property type="entry name" value="PTS_EIIC"/>
    <property type="match status" value="1"/>
</dbReference>
<dbReference type="Gene3D" id="3.30.1360.60">
    <property type="entry name" value="Glucose permease domain IIB"/>
    <property type="match status" value="1"/>
</dbReference>
<feature type="transmembrane region" description="Helical" evidence="12">
    <location>
        <begin position="169"/>
        <end position="187"/>
    </location>
</feature>
<protein>
    <submittedName>
        <fullName evidence="16">PTS glucose transporter subunit IIA</fullName>
    </submittedName>
</protein>
<evidence type="ECO:0000256" key="10">
    <source>
        <dbReference type="ARBA" id="ARBA00023136"/>
    </source>
</evidence>
<feature type="domain" description="PTS EIIB type-1" evidence="14">
    <location>
        <begin position="4"/>
        <end position="86"/>
    </location>
</feature>
<dbReference type="InterPro" id="IPR011055">
    <property type="entry name" value="Dup_hybrid_motif"/>
</dbReference>
<evidence type="ECO:0000259" key="15">
    <source>
        <dbReference type="PROSITE" id="PS51103"/>
    </source>
</evidence>
<dbReference type="InterPro" id="IPR036878">
    <property type="entry name" value="Glu_permease_IIB"/>
</dbReference>
<evidence type="ECO:0000313" key="16">
    <source>
        <dbReference type="EMBL" id="QNM13264.1"/>
    </source>
</evidence>
<keyword evidence="4 16" id="KW-0762">Sugar transport</keyword>
<dbReference type="AlphaFoldDB" id="A0A7G9GR32"/>
<proteinExistence type="predicted"/>
<feature type="transmembrane region" description="Helical" evidence="12">
    <location>
        <begin position="413"/>
        <end position="437"/>
    </location>
</feature>
<dbReference type="Pfam" id="PF00358">
    <property type="entry name" value="PTS_EIIA_1"/>
    <property type="match status" value="1"/>
</dbReference>
<evidence type="ECO:0000259" key="13">
    <source>
        <dbReference type="PROSITE" id="PS51093"/>
    </source>
</evidence>
<dbReference type="PROSITE" id="PS01035">
    <property type="entry name" value="PTS_EIIB_TYPE_1_CYS"/>
    <property type="match status" value="1"/>
</dbReference>
<feature type="transmembrane region" description="Helical" evidence="12">
    <location>
        <begin position="374"/>
        <end position="393"/>
    </location>
</feature>
<dbReference type="NCBIfam" id="TIGR01995">
    <property type="entry name" value="PTS-II-ABC-beta"/>
    <property type="match status" value="1"/>
</dbReference>
<evidence type="ECO:0000256" key="7">
    <source>
        <dbReference type="ARBA" id="ARBA00022692"/>
    </source>
</evidence>
<feature type="transmembrane region" description="Helical" evidence="12">
    <location>
        <begin position="315"/>
        <end position="335"/>
    </location>
</feature>
<evidence type="ECO:0000256" key="9">
    <source>
        <dbReference type="ARBA" id="ARBA00022989"/>
    </source>
</evidence>
<evidence type="ECO:0000256" key="6">
    <source>
        <dbReference type="ARBA" id="ARBA00022683"/>
    </source>
</evidence>
<dbReference type="GO" id="GO:0008982">
    <property type="term" value="F:protein-N(PI)-phosphohistidine-sugar phosphotransferase activity"/>
    <property type="evidence" value="ECO:0007669"/>
    <property type="project" value="InterPro"/>
</dbReference>
<keyword evidence="8" id="KW-0418">Kinase</keyword>
<dbReference type="InterPro" id="IPR011297">
    <property type="entry name" value="PTS_IIABC_b_glu"/>
</dbReference>
<keyword evidence="2" id="KW-0813">Transport</keyword>
<keyword evidence="9 12" id="KW-1133">Transmembrane helix</keyword>
<dbReference type="NCBIfam" id="TIGR00830">
    <property type="entry name" value="PTBA"/>
    <property type="match status" value="1"/>
</dbReference>
<dbReference type="GO" id="GO:0016301">
    <property type="term" value="F:kinase activity"/>
    <property type="evidence" value="ECO:0007669"/>
    <property type="project" value="UniProtKB-KW"/>
</dbReference>
<evidence type="ECO:0000313" key="17">
    <source>
        <dbReference type="Proteomes" id="UP000515856"/>
    </source>
</evidence>
<dbReference type="PANTHER" id="PTHR30175:SF1">
    <property type="entry name" value="PTS SYSTEM ARBUTIN-, CELLOBIOSE-, AND SALICIN-SPECIFIC EIIBC COMPONENT-RELATED"/>
    <property type="match status" value="1"/>
</dbReference>
<dbReference type="RefSeq" id="WP_117454341.1">
    <property type="nucleotide sequence ID" value="NZ_CP060636.1"/>
</dbReference>
<dbReference type="PROSITE" id="PS51098">
    <property type="entry name" value="PTS_EIIB_TYPE_1"/>
    <property type="match status" value="1"/>
</dbReference>
<keyword evidence="10 12" id="KW-0472">Membrane</keyword>
<evidence type="ECO:0000256" key="8">
    <source>
        <dbReference type="ARBA" id="ARBA00022777"/>
    </source>
</evidence>
<dbReference type="EMBL" id="CP060636">
    <property type="protein sequence ID" value="QNM13264.1"/>
    <property type="molecule type" value="Genomic_DNA"/>
</dbReference>